<comment type="similarity">
    <text evidence="3 11">Belongs to the UMP kinase family.</text>
</comment>
<evidence type="ECO:0000313" key="14">
    <source>
        <dbReference type="Proteomes" id="UP000193355"/>
    </source>
</evidence>
<evidence type="ECO:0000259" key="12">
    <source>
        <dbReference type="Pfam" id="PF00696"/>
    </source>
</evidence>
<dbReference type="RefSeq" id="WP_085543600.1">
    <property type="nucleotide sequence ID" value="NZ_FXBB01000001.1"/>
</dbReference>
<keyword evidence="5 11" id="KW-0808">Transferase</keyword>
<dbReference type="InterPro" id="IPR011817">
    <property type="entry name" value="Uridylate_kinase"/>
</dbReference>
<accession>A0A1X7IDA9</accession>
<evidence type="ECO:0000256" key="3">
    <source>
        <dbReference type="ARBA" id="ARBA00007614"/>
    </source>
</evidence>
<evidence type="ECO:0000256" key="10">
    <source>
        <dbReference type="ARBA" id="ARBA00047767"/>
    </source>
</evidence>
<keyword evidence="8 11" id="KW-0067">ATP-binding</keyword>
<dbReference type="PANTHER" id="PTHR42833:SF4">
    <property type="entry name" value="URIDYLATE KINASE PUMPKIN, CHLOROPLASTIC"/>
    <property type="match status" value="1"/>
</dbReference>
<comment type="caution">
    <text evidence="11">Lacks conserved residue(s) required for the propagation of feature annotation.</text>
</comment>
<feature type="binding site" evidence="11">
    <location>
        <position position="162"/>
    </location>
    <ligand>
        <name>ATP</name>
        <dbReference type="ChEBI" id="CHEBI:30616"/>
    </ligand>
</feature>
<evidence type="ECO:0000256" key="9">
    <source>
        <dbReference type="ARBA" id="ARBA00022975"/>
    </source>
</evidence>
<evidence type="ECO:0000256" key="5">
    <source>
        <dbReference type="ARBA" id="ARBA00022679"/>
    </source>
</evidence>
<dbReference type="UniPathway" id="UPA00159">
    <property type="reaction ID" value="UER00275"/>
</dbReference>
<dbReference type="NCBIfam" id="TIGR02075">
    <property type="entry name" value="pyrH_bact"/>
    <property type="match status" value="1"/>
</dbReference>
<feature type="binding site" evidence="11">
    <location>
        <position position="171"/>
    </location>
    <ligand>
        <name>ATP</name>
        <dbReference type="ChEBI" id="CHEBI:30616"/>
    </ligand>
</feature>
<feature type="binding site" evidence="11">
    <location>
        <begin position="135"/>
        <end position="142"/>
    </location>
    <ligand>
        <name>UMP</name>
        <dbReference type="ChEBI" id="CHEBI:57865"/>
    </ligand>
</feature>
<comment type="pathway">
    <text evidence="2 11">Pyrimidine metabolism; CTP biosynthesis via de novo pathway; UDP from UMP (UMPK route): step 1/1.</text>
</comment>
<dbReference type="OrthoDB" id="9807458at2"/>
<dbReference type="Proteomes" id="UP000193355">
    <property type="component" value="Unassembled WGS sequence"/>
</dbReference>
<dbReference type="Pfam" id="PF00696">
    <property type="entry name" value="AA_kinase"/>
    <property type="match status" value="1"/>
</dbReference>
<evidence type="ECO:0000256" key="11">
    <source>
        <dbReference type="HAMAP-Rule" id="MF_01220"/>
    </source>
</evidence>
<keyword evidence="4 11" id="KW-0963">Cytoplasm</keyword>
<dbReference type="InterPro" id="IPR015963">
    <property type="entry name" value="Uridylate_kinase_bac"/>
</dbReference>
<feature type="binding site" evidence="11">
    <location>
        <position position="168"/>
    </location>
    <ligand>
        <name>ATP</name>
        <dbReference type="ChEBI" id="CHEBI:30616"/>
    </ligand>
</feature>
<dbReference type="EC" id="2.7.4.22" evidence="11"/>
<keyword evidence="11" id="KW-0021">Allosteric enzyme</keyword>
<dbReference type="PIRSF" id="PIRSF005650">
    <property type="entry name" value="Uridylate_kin"/>
    <property type="match status" value="1"/>
</dbReference>
<comment type="function">
    <text evidence="11">Catalyzes the reversible phosphorylation of UMP to UDP.</text>
</comment>
<proteinExistence type="inferred from homology"/>
<dbReference type="GO" id="GO:0005737">
    <property type="term" value="C:cytoplasm"/>
    <property type="evidence" value="ECO:0007669"/>
    <property type="project" value="UniProtKB-SubCell"/>
</dbReference>
<dbReference type="FunFam" id="3.40.1160.10:FF:000001">
    <property type="entry name" value="Uridylate kinase"/>
    <property type="match status" value="1"/>
</dbReference>
<dbReference type="GO" id="GO:0005524">
    <property type="term" value="F:ATP binding"/>
    <property type="evidence" value="ECO:0007669"/>
    <property type="project" value="UniProtKB-KW"/>
</dbReference>
<dbReference type="InterPro" id="IPR036393">
    <property type="entry name" value="AceGlu_kinase-like_sf"/>
</dbReference>
<comment type="activity regulation">
    <text evidence="11">Allosterically activated by GTP. Inhibited by UTP.</text>
</comment>
<dbReference type="GO" id="GO:0044210">
    <property type="term" value="P:'de novo' CTP biosynthetic process"/>
    <property type="evidence" value="ECO:0007669"/>
    <property type="project" value="UniProtKB-UniRule"/>
</dbReference>
<dbReference type="InterPro" id="IPR001048">
    <property type="entry name" value="Asp/Glu/Uridylate_kinase"/>
</dbReference>
<organism evidence="13 14">
    <name type="scientific">Dethiosulfovibrio salsuginis</name>
    <dbReference type="NCBI Taxonomy" id="561720"/>
    <lineage>
        <taxon>Bacteria</taxon>
        <taxon>Thermotogati</taxon>
        <taxon>Synergistota</taxon>
        <taxon>Synergistia</taxon>
        <taxon>Synergistales</taxon>
        <taxon>Dethiosulfovibrionaceae</taxon>
        <taxon>Dethiosulfovibrio</taxon>
    </lineage>
</organism>
<keyword evidence="7 11" id="KW-0418">Kinase</keyword>
<comment type="catalytic activity">
    <reaction evidence="10 11">
        <text>UMP + ATP = UDP + ADP</text>
        <dbReference type="Rhea" id="RHEA:24400"/>
        <dbReference type="ChEBI" id="CHEBI:30616"/>
        <dbReference type="ChEBI" id="CHEBI:57865"/>
        <dbReference type="ChEBI" id="CHEBI:58223"/>
        <dbReference type="ChEBI" id="CHEBI:456216"/>
        <dbReference type="EC" id="2.7.4.22"/>
    </reaction>
</comment>
<dbReference type="HAMAP" id="MF_01220_B">
    <property type="entry name" value="PyrH_B"/>
    <property type="match status" value="1"/>
</dbReference>
<keyword evidence="14" id="KW-1185">Reference proteome</keyword>
<feature type="binding site" evidence="11">
    <location>
        <position position="55"/>
    </location>
    <ligand>
        <name>ATP</name>
        <dbReference type="ChEBI" id="CHEBI:30616"/>
    </ligand>
</feature>
<evidence type="ECO:0000313" key="13">
    <source>
        <dbReference type="EMBL" id="SMG12298.1"/>
    </source>
</evidence>
<keyword evidence="9 11" id="KW-0665">Pyrimidine biosynthesis</keyword>
<dbReference type="AlphaFoldDB" id="A0A1X7IDA9"/>
<feature type="binding site" evidence="11">
    <location>
        <begin position="12"/>
        <end position="15"/>
    </location>
    <ligand>
        <name>ATP</name>
        <dbReference type="ChEBI" id="CHEBI:30616"/>
    </ligand>
</feature>
<evidence type="ECO:0000256" key="1">
    <source>
        <dbReference type="ARBA" id="ARBA00004496"/>
    </source>
</evidence>
<feature type="binding site" evidence="11">
    <location>
        <position position="59"/>
    </location>
    <ligand>
        <name>ATP</name>
        <dbReference type="ChEBI" id="CHEBI:30616"/>
    </ligand>
</feature>
<comment type="subcellular location">
    <subcellularLocation>
        <location evidence="1 11">Cytoplasm</location>
    </subcellularLocation>
</comment>
<evidence type="ECO:0000256" key="6">
    <source>
        <dbReference type="ARBA" id="ARBA00022741"/>
    </source>
</evidence>
<feature type="domain" description="Aspartate/glutamate/uridylate kinase" evidence="12">
    <location>
        <begin position="7"/>
        <end position="216"/>
    </location>
</feature>
<dbReference type="PANTHER" id="PTHR42833">
    <property type="entry name" value="URIDYLATE KINASE"/>
    <property type="match status" value="1"/>
</dbReference>
<feature type="binding site" evidence="11">
    <location>
        <position position="74"/>
    </location>
    <ligand>
        <name>UMP</name>
        <dbReference type="ChEBI" id="CHEBI:57865"/>
    </ligand>
</feature>
<reference evidence="14" key="1">
    <citation type="submission" date="2017-04" db="EMBL/GenBank/DDBJ databases">
        <authorList>
            <person name="Varghese N."/>
            <person name="Submissions S."/>
        </authorList>
    </citation>
    <scope>NUCLEOTIDE SEQUENCE [LARGE SCALE GENOMIC DNA]</scope>
    <source>
        <strain evidence="14">USBA 82</strain>
    </source>
</reference>
<dbReference type="GO" id="GO:0006225">
    <property type="term" value="P:UDP biosynthetic process"/>
    <property type="evidence" value="ECO:0007669"/>
    <property type="project" value="TreeGrafter"/>
</dbReference>
<dbReference type="GO" id="GO:0033862">
    <property type="term" value="F:UMP kinase activity"/>
    <property type="evidence" value="ECO:0007669"/>
    <property type="project" value="UniProtKB-EC"/>
</dbReference>
<gene>
    <name evidence="11" type="primary">pyrH</name>
    <name evidence="13" type="ORF">SAMN06275492_101327</name>
</gene>
<dbReference type="STRING" id="561720.SAMN06275492_101327"/>
<evidence type="ECO:0000256" key="7">
    <source>
        <dbReference type="ARBA" id="ARBA00022777"/>
    </source>
</evidence>
<dbReference type="SUPFAM" id="SSF53633">
    <property type="entry name" value="Carbamate kinase-like"/>
    <property type="match status" value="1"/>
</dbReference>
<evidence type="ECO:0000256" key="4">
    <source>
        <dbReference type="ARBA" id="ARBA00022490"/>
    </source>
</evidence>
<dbReference type="Gene3D" id="3.40.1160.10">
    <property type="entry name" value="Acetylglutamate kinase-like"/>
    <property type="match status" value="1"/>
</dbReference>
<evidence type="ECO:0000256" key="2">
    <source>
        <dbReference type="ARBA" id="ARBA00004791"/>
    </source>
</evidence>
<feature type="binding site" evidence="11">
    <location>
        <position position="54"/>
    </location>
    <ligand>
        <name>UMP</name>
        <dbReference type="ChEBI" id="CHEBI:57865"/>
    </ligand>
</feature>
<protein>
    <recommendedName>
        <fullName evidence="11">Uridylate kinase</fullName>
        <shortName evidence="11">UK</shortName>
        <ecNumber evidence="11">2.7.4.22</ecNumber>
    </recommendedName>
    <alternativeName>
        <fullName evidence="11">Uridine monophosphate kinase</fullName>
        <shortName evidence="11">UMP kinase</shortName>
        <shortName evidence="11">UMPK</shortName>
    </alternativeName>
</protein>
<feature type="region of interest" description="Involved in allosteric activation by GTP" evidence="11">
    <location>
        <begin position="20"/>
        <end position="25"/>
    </location>
</feature>
<dbReference type="CDD" id="cd04254">
    <property type="entry name" value="AAK_UMPK-PyrH-Ec"/>
    <property type="match status" value="1"/>
</dbReference>
<comment type="subunit">
    <text evidence="11">Homohexamer.</text>
</comment>
<evidence type="ECO:0000256" key="8">
    <source>
        <dbReference type="ARBA" id="ARBA00022840"/>
    </source>
</evidence>
<name>A0A1X7IDA9_9BACT</name>
<sequence length="240" mass="26083">MTGVTYKRILLKLSGEVLAGNQGFGLDFDAIRGISSQIAEVAKAGVEVGLVVGGGNFLRGKQAVDEGIERAQADYMGMLGTVINSLALQDVLEKQGIPTRVQSAIQMQEIAEPYIRRRALRHMDKGRVLIFSAGTGSPYFSTDTAAALRAAEIGAHCLVKATKVDGIYDKDPMKNPDAVLYTKLTYMEALRQRIEVMDAAAYSLCMENKIPIVVMNVLEDGRLADFLIRGRKIGTIVSEE</sequence>
<keyword evidence="6 11" id="KW-0547">Nucleotide-binding</keyword>
<dbReference type="EMBL" id="FXBB01000001">
    <property type="protein sequence ID" value="SMG12298.1"/>
    <property type="molecule type" value="Genomic_DNA"/>
</dbReference>